<gene>
    <name evidence="1" type="ORF">GCM10009809_40160</name>
</gene>
<protein>
    <submittedName>
        <fullName evidence="1">Uncharacterized protein</fullName>
    </submittedName>
</protein>
<sequence length="113" mass="12241">MCEASALHALARFSEFAATTRSWSPRLCRYVPSGFLKIPTPPRVLPTKAENCCETPARPVAAGVAVPGPPEPELEELELEELEPEELEPEELEPDPLVVPLPLPVPGACCEVD</sequence>
<reference evidence="2" key="1">
    <citation type="journal article" date="2019" name="Int. J. Syst. Evol. Microbiol.">
        <title>The Global Catalogue of Microorganisms (GCM) 10K type strain sequencing project: providing services to taxonomists for standard genome sequencing and annotation.</title>
        <authorList>
            <consortium name="The Broad Institute Genomics Platform"/>
            <consortium name="The Broad Institute Genome Sequencing Center for Infectious Disease"/>
            <person name="Wu L."/>
            <person name="Ma J."/>
        </authorList>
    </citation>
    <scope>NUCLEOTIDE SEQUENCE [LARGE SCALE GENOMIC DNA]</scope>
    <source>
        <strain evidence="2">JCM 15589</strain>
    </source>
</reference>
<evidence type="ECO:0000313" key="1">
    <source>
        <dbReference type="EMBL" id="GAA1740595.1"/>
    </source>
</evidence>
<proteinExistence type="predicted"/>
<dbReference type="EMBL" id="BAAAPM010000010">
    <property type="protein sequence ID" value="GAA1740595.1"/>
    <property type="molecule type" value="Genomic_DNA"/>
</dbReference>
<comment type="caution">
    <text evidence="1">The sequence shown here is derived from an EMBL/GenBank/DDBJ whole genome shotgun (WGS) entry which is preliminary data.</text>
</comment>
<organism evidence="1 2">
    <name type="scientific">Isoptericola hypogeus</name>
    <dbReference type="NCBI Taxonomy" id="300179"/>
    <lineage>
        <taxon>Bacteria</taxon>
        <taxon>Bacillati</taxon>
        <taxon>Actinomycetota</taxon>
        <taxon>Actinomycetes</taxon>
        <taxon>Micrococcales</taxon>
        <taxon>Promicromonosporaceae</taxon>
        <taxon>Isoptericola</taxon>
    </lineage>
</organism>
<keyword evidence="2" id="KW-1185">Reference proteome</keyword>
<accession>A0ABP4VZS1</accession>
<name>A0ABP4VZS1_9MICO</name>
<evidence type="ECO:0000313" key="2">
    <source>
        <dbReference type="Proteomes" id="UP001501138"/>
    </source>
</evidence>
<dbReference type="Proteomes" id="UP001501138">
    <property type="component" value="Unassembled WGS sequence"/>
</dbReference>